<evidence type="ECO:0000256" key="1">
    <source>
        <dbReference type="SAM" id="SignalP"/>
    </source>
</evidence>
<gene>
    <name evidence="3" type="ORF">J2I46_07015</name>
</gene>
<dbReference type="EMBL" id="JAFMYW010000002">
    <property type="protein sequence ID" value="MBO0948320.1"/>
    <property type="molecule type" value="Genomic_DNA"/>
</dbReference>
<dbReference type="PROSITE" id="PS51257">
    <property type="entry name" value="PROKAR_LIPOPROTEIN"/>
    <property type="match status" value="1"/>
</dbReference>
<comment type="caution">
    <text evidence="3">The sequence shown here is derived from an EMBL/GenBank/DDBJ whole genome shotgun (WGS) entry which is preliminary data.</text>
</comment>
<evidence type="ECO:0000313" key="4">
    <source>
        <dbReference type="Proteomes" id="UP000664628"/>
    </source>
</evidence>
<dbReference type="InterPro" id="IPR025510">
    <property type="entry name" value="DUF4397"/>
</dbReference>
<dbReference type="Pfam" id="PF14344">
    <property type="entry name" value="DUF4397"/>
    <property type="match status" value="1"/>
</dbReference>
<organism evidence="3 4">
    <name type="scientific">Fibrella forsythiae</name>
    <dbReference type="NCBI Taxonomy" id="2817061"/>
    <lineage>
        <taxon>Bacteria</taxon>
        <taxon>Pseudomonadati</taxon>
        <taxon>Bacteroidota</taxon>
        <taxon>Cytophagia</taxon>
        <taxon>Cytophagales</taxon>
        <taxon>Spirosomataceae</taxon>
        <taxon>Fibrella</taxon>
    </lineage>
</organism>
<reference evidence="3 4" key="1">
    <citation type="submission" date="2021-03" db="EMBL/GenBank/DDBJ databases">
        <title>Fibrella sp. HMF5405 genome sequencing and assembly.</title>
        <authorList>
            <person name="Kang H."/>
            <person name="Kim H."/>
            <person name="Bae S."/>
            <person name="Joh K."/>
        </authorList>
    </citation>
    <scope>NUCLEOTIDE SEQUENCE [LARGE SCALE GENOMIC DNA]</scope>
    <source>
        <strain evidence="3 4">HMF5405</strain>
    </source>
</reference>
<name>A0ABS3JE91_9BACT</name>
<protein>
    <submittedName>
        <fullName evidence="3">DUF4397 domain-containing protein</fullName>
    </submittedName>
</protein>
<proteinExistence type="predicted"/>
<feature type="domain" description="DUF4397" evidence="2">
    <location>
        <begin position="36"/>
        <end position="156"/>
    </location>
</feature>
<keyword evidence="1" id="KW-0732">Signal</keyword>
<sequence length="245" mass="25237">MFKITTIYLLGGLGLLLSACGTKSDIQSNQIPATGARVKFVHAVVDGPTVNVFANDTKLNGTALAYGTSFPTEYSALMPGQTTLKVSTVASGTVAETAVLTAPVALEADKYYSVVAAGTAAAPVGFIIDDDQTVANPKKNYIRVLNLLSTGQSVDLAIASGTPATVTTPVTNLAYKGVSAYVEVDPNAAASPYSLQIRSTGTTTAIGTALSFNTLNQGRKYTLVVRGAVGRTGTAAPTLFTYTVK</sequence>
<accession>A0ABS3JE91</accession>
<dbReference type="Proteomes" id="UP000664628">
    <property type="component" value="Unassembled WGS sequence"/>
</dbReference>
<feature type="signal peptide" evidence="1">
    <location>
        <begin position="1"/>
        <end position="24"/>
    </location>
</feature>
<keyword evidence="4" id="KW-1185">Reference proteome</keyword>
<evidence type="ECO:0000313" key="3">
    <source>
        <dbReference type="EMBL" id="MBO0948320.1"/>
    </source>
</evidence>
<feature type="chain" id="PRO_5046505443" evidence="1">
    <location>
        <begin position="25"/>
        <end position="245"/>
    </location>
</feature>
<dbReference type="RefSeq" id="WP_207328301.1">
    <property type="nucleotide sequence ID" value="NZ_JAFMYW010000002.1"/>
</dbReference>
<evidence type="ECO:0000259" key="2">
    <source>
        <dbReference type="Pfam" id="PF14344"/>
    </source>
</evidence>